<keyword evidence="10" id="KW-0489">Methyltransferase</keyword>
<dbReference type="VEuPathDB" id="FungiDB:MCYG_08245"/>
<organism evidence="10 11">
    <name type="scientific">Arthroderma otae (strain ATCC MYA-4605 / CBS 113480)</name>
    <name type="common">Microsporum canis</name>
    <dbReference type="NCBI Taxonomy" id="554155"/>
    <lineage>
        <taxon>Eukaryota</taxon>
        <taxon>Fungi</taxon>
        <taxon>Dikarya</taxon>
        <taxon>Ascomycota</taxon>
        <taxon>Pezizomycotina</taxon>
        <taxon>Eurotiomycetes</taxon>
        <taxon>Eurotiomycetidae</taxon>
        <taxon>Onygenales</taxon>
        <taxon>Arthrodermataceae</taxon>
        <taxon>Microsporum</taxon>
    </lineage>
</organism>
<dbReference type="OrthoDB" id="10017101at2759"/>
<evidence type="ECO:0000256" key="4">
    <source>
        <dbReference type="ARBA" id="ARBA00034521"/>
    </source>
</evidence>
<dbReference type="Gene3D" id="3.40.50.150">
    <property type="entry name" value="Vaccinia Virus protein VP39"/>
    <property type="match status" value="1"/>
</dbReference>
<dbReference type="HOGENOM" id="CLU_052868_3_1_1"/>
<dbReference type="CDD" id="cd02440">
    <property type="entry name" value="AdoMet_MTases"/>
    <property type="match status" value="1"/>
</dbReference>
<comment type="similarity">
    <text evidence="3">Belongs to the methyltransferase superfamily. Arsenite methyltransferase family.</text>
</comment>
<dbReference type="GeneID" id="9227361"/>
<evidence type="ECO:0000256" key="5">
    <source>
        <dbReference type="ARBA" id="ARBA00034545"/>
    </source>
</evidence>
<dbReference type="RefSeq" id="XP_002843162.1">
    <property type="nucleotide sequence ID" value="XM_002843116.1"/>
</dbReference>
<feature type="domain" description="Methyltransferase" evidence="9">
    <location>
        <begin position="64"/>
        <end position="218"/>
    </location>
</feature>
<dbReference type="eggNOG" id="ENOG502QQD6">
    <property type="taxonomic scope" value="Eukaryota"/>
</dbReference>
<comment type="catalytic activity">
    <reaction evidence="8">
        <text>arsenic triglutathione + 3 [thioredoxin]-dithiol + 3 S-adenosyl-L-methionine = trimethylarsine + 3 [thioredoxin]-disulfide + 3 glutathione + 3 S-adenosyl-L-homocysteine + 3 H(+)</text>
        <dbReference type="Rhea" id="RHEA:69432"/>
        <dbReference type="Rhea" id="RHEA-COMP:10698"/>
        <dbReference type="Rhea" id="RHEA-COMP:10700"/>
        <dbReference type="ChEBI" id="CHEBI:15378"/>
        <dbReference type="ChEBI" id="CHEBI:27130"/>
        <dbReference type="ChEBI" id="CHEBI:29950"/>
        <dbReference type="ChEBI" id="CHEBI:50058"/>
        <dbReference type="ChEBI" id="CHEBI:57856"/>
        <dbReference type="ChEBI" id="CHEBI:57925"/>
        <dbReference type="ChEBI" id="CHEBI:59789"/>
        <dbReference type="ChEBI" id="CHEBI:183640"/>
        <dbReference type="EC" id="2.1.1.137"/>
    </reaction>
</comment>
<dbReference type="EC" id="2.1.1.137" evidence="4"/>
<dbReference type="GO" id="GO:0032259">
    <property type="term" value="P:methylation"/>
    <property type="evidence" value="ECO:0007669"/>
    <property type="project" value="UniProtKB-KW"/>
</dbReference>
<dbReference type="SUPFAM" id="SSF53335">
    <property type="entry name" value="S-adenosyl-L-methionine-dependent methyltransferases"/>
    <property type="match status" value="1"/>
</dbReference>
<dbReference type="GO" id="GO:0030791">
    <property type="term" value="F:arsenite methyltransferase activity"/>
    <property type="evidence" value="ECO:0007669"/>
    <property type="project" value="UniProtKB-EC"/>
</dbReference>
<evidence type="ECO:0000259" key="9">
    <source>
        <dbReference type="Pfam" id="PF13847"/>
    </source>
</evidence>
<dbReference type="Pfam" id="PF13847">
    <property type="entry name" value="Methyltransf_31"/>
    <property type="match status" value="1"/>
</dbReference>
<comment type="catalytic activity">
    <reaction evidence="6">
        <text>arsenic triglutathione + [thioredoxin]-dithiol + S-adenosyl-L-methionine + 2 H2O = methylarsonous acid + [thioredoxin]-disulfide + 3 glutathione + S-adenosyl-L-homocysteine + H(+)</text>
        <dbReference type="Rhea" id="RHEA:69460"/>
        <dbReference type="Rhea" id="RHEA-COMP:10698"/>
        <dbReference type="Rhea" id="RHEA-COMP:10700"/>
        <dbReference type="ChEBI" id="CHEBI:15377"/>
        <dbReference type="ChEBI" id="CHEBI:15378"/>
        <dbReference type="ChEBI" id="CHEBI:17826"/>
        <dbReference type="ChEBI" id="CHEBI:29950"/>
        <dbReference type="ChEBI" id="CHEBI:50058"/>
        <dbReference type="ChEBI" id="CHEBI:57856"/>
        <dbReference type="ChEBI" id="CHEBI:57925"/>
        <dbReference type="ChEBI" id="CHEBI:59789"/>
        <dbReference type="ChEBI" id="CHEBI:183640"/>
        <dbReference type="EC" id="2.1.1.137"/>
    </reaction>
</comment>
<dbReference type="STRING" id="554155.C5FZX3"/>
<evidence type="ECO:0000256" key="1">
    <source>
        <dbReference type="ARBA" id="ARBA00022679"/>
    </source>
</evidence>
<evidence type="ECO:0000256" key="2">
    <source>
        <dbReference type="ARBA" id="ARBA00022691"/>
    </source>
</evidence>
<comment type="catalytic activity">
    <reaction evidence="7">
        <text>arsenic triglutathione + 2 [thioredoxin]-dithiol + 2 S-adenosyl-L-methionine + H2O = dimethylarsinous acid + 2 [thioredoxin]-disulfide + 3 glutathione + 2 S-adenosyl-L-homocysteine + 2 H(+)</text>
        <dbReference type="Rhea" id="RHEA:69464"/>
        <dbReference type="Rhea" id="RHEA-COMP:10698"/>
        <dbReference type="Rhea" id="RHEA-COMP:10700"/>
        <dbReference type="ChEBI" id="CHEBI:15377"/>
        <dbReference type="ChEBI" id="CHEBI:15378"/>
        <dbReference type="ChEBI" id="CHEBI:23808"/>
        <dbReference type="ChEBI" id="CHEBI:29950"/>
        <dbReference type="ChEBI" id="CHEBI:50058"/>
        <dbReference type="ChEBI" id="CHEBI:57856"/>
        <dbReference type="ChEBI" id="CHEBI:57925"/>
        <dbReference type="ChEBI" id="CHEBI:59789"/>
        <dbReference type="ChEBI" id="CHEBI:183640"/>
        <dbReference type="EC" id="2.1.1.137"/>
    </reaction>
</comment>
<dbReference type="PANTHER" id="PTHR43675">
    <property type="entry name" value="ARSENITE METHYLTRANSFERASE"/>
    <property type="match status" value="1"/>
</dbReference>
<evidence type="ECO:0000313" key="11">
    <source>
        <dbReference type="Proteomes" id="UP000002035"/>
    </source>
</evidence>
<evidence type="ECO:0000256" key="6">
    <source>
        <dbReference type="ARBA" id="ARBA00047941"/>
    </source>
</evidence>
<sequence length="291" mass="30930">MENQRVYNDVQEHYGLAARTSDDNAYSRKVAEAFGYSEAELANTPANANLGLSCGNPLALANLKEGECVVDLGSGAGFDVFLAAKVVGSAGKVIGVDMNKVSNAGPDMLERANKNKEDAKADNVSFVDSQITAINLPDLVADCIISNCVVNLVPESDKQLVFNEMFRLLKPGGRVAISDILAKKPLPSKIRESVALYVGCIAGASQVGDYEKYLRKAGFNEILIVDAKSDLNVYTTAKEVGQNNGGCGTQSKPGCCSGGIPSRELESDVKDVDFNEWAGVTGSFKIYAIKT</sequence>
<proteinExistence type="inferred from homology"/>
<keyword evidence="1 10" id="KW-0808">Transferase</keyword>
<dbReference type="PANTHER" id="PTHR43675:SF8">
    <property type="entry name" value="ARSENITE METHYLTRANSFERASE"/>
    <property type="match status" value="1"/>
</dbReference>
<dbReference type="AlphaFoldDB" id="C5FZX3"/>
<dbReference type="EMBL" id="DS995708">
    <property type="protein sequence ID" value="EEQ35426.1"/>
    <property type="molecule type" value="Genomic_DNA"/>
</dbReference>
<evidence type="ECO:0000256" key="7">
    <source>
        <dbReference type="ARBA" id="ARBA00047943"/>
    </source>
</evidence>
<dbReference type="Proteomes" id="UP000002035">
    <property type="component" value="Unassembled WGS sequence"/>
</dbReference>
<dbReference type="InterPro" id="IPR025714">
    <property type="entry name" value="Methyltranfer_dom"/>
</dbReference>
<evidence type="ECO:0000256" key="3">
    <source>
        <dbReference type="ARBA" id="ARBA00034487"/>
    </source>
</evidence>
<protein>
    <recommendedName>
        <fullName evidence="5">Arsenite methyltransferase</fullName>
        <ecNumber evidence="4">2.1.1.137</ecNumber>
    </recommendedName>
</protein>
<dbReference type="InterPro" id="IPR026669">
    <property type="entry name" value="Arsenite_MeTrfase-like"/>
</dbReference>
<keyword evidence="2" id="KW-0949">S-adenosyl-L-methionine</keyword>
<dbReference type="InterPro" id="IPR029063">
    <property type="entry name" value="SAM-dependent_MTases_sf"/>
</dbReference>
<dbReference type="OMA" id="GSYVGCI"/>
<gene>
    <name evidence="10" type="ORF">MCYG_08245</name>
</gene>
<reference evidence="11" key="1">
    <citation type="journal article" date="2012" name="MBio">
        <title>Comparative genome analysis of Trichophyton rubrum and related dermatophytes reveals candidate genes involved in infection.</title>
        <authorList>
            <person name="Martinez D.A."/>
            <person name="Oliver B.G."/>
            <person name="Graeser Y."/>
            <person name="Goldberg J.M."/>
            <person name="Li W."/>
            <person name="Martinez-Rossi N.M."/>
            <person name="Monod M."/>
            <person name="Shelest E."/>
            <person name="Barton R.C."/>
            <person name="Birch E."/>
            <person name="Brakhage A.A."/>
            <person name="Chen Z."/>
            <person name="Gurr S.J."/>
            <person name="Heiman D."/>
            <person name="Heitman J."/>
            <person name="Kosti I."/>
            <person name="Rossi A."/>
            <person name="Saif S."/>
            <person name="Samalova M."/>
            <person name="Saunders C.W."/>
            <person name="Shea T."/>
            <person name="Summerbell R.C."/>
            <person name="Xu J."/>
            <person name="Young S."/>
            <person name="Zeng Q."/>
            <person name="Birren B.W."/>
            <person name="Cuomo C.A."/>
            <person name="White T.C."/>
        </authorList>
    </citation>
    <scope>NUCLEOTIDE SEQUENCE [LARGE SCALE GENOMIC DNA]</scope>
    <source>
        <strain evidence="11">ATCC MYA-4605 / CBS 113480</strain>
    </source>
</reference>
<accession>C5FZX3</accession>
<keyword evidence="11" id="KW-1185">Reference proteome</keyword>
<evidence type="ECO:0000256" key="8">
    <source>
        <dbReference type="ARBA" id="ARBA00048428"/>
    </source>
</evidence>
<evidence type="ECO:0000313" key="10">
    <source>
        <dbReference type="EMBL" id="EEQ35426.1"/>
    </source>
</evidence>
<name>C5FZX3_ARTOC</name>